<evidence type="ECO:0000313" key="2">
    <source>
        <dbReference type="Proteomes" id="UP001519328"/>
    </source>
</evidence>
<proteinExistence type="predicted"/>
<keyword evidence="2" id="KW-1185">Reference proteome</keyword>
<sequence length="44" mass="5111">MTEECLVCGNTNEEEIEYKTVIIDDGWKGVKKNVRYARMKMIAT</sequence>
<reference evidence="1 2" key="1">
    <citation type="submission" date="2021-03" db="EMBL/GenBank/DDBJ databases">
        <title>Genomic Encyclopedia of Type Strains, Phase IV (KMG-IV): sequencing the most valuable type-strain genomes for metagenomic binning, comparative biology and taxonomic classification.</title>
        <authorList>
            <person name="Goeker M."/>
        </authorList>
    </citation>
    <scope>NUCLEOTIDE SEQUENCE [LARGE SCALE GENOMIC DNA]</scope>
    <source>
        <strain evidence="1 2">DSM 21085</strain>
    </source>
</reference>
<comment type="caution">
    <text evidence="1">The sequence shown here is derived from an EMBL/GenBank/DDBJ whole genome shotgun (WGS) entry which is preliminary data.</text>
</comment>
<evidence type="ECO:0000313" key="1">
    <source>
        <dbReference type="EMBL" id="MBP1948286.1"/>
    </source>
</evidence>
<gene>
    <name evidence="1" type="ORF">J2Z82_001217</name>
</gene>
<protein>
    <submittedName>
        <fullName evidence="1">Uncharacterized protein</fullName>
    </submittedName>
</protein>
<organism evidence="1 2">
    <name type="scientific">Virgibacillus litoralis</name>
    <dbReference type="NCBI Taxonomy" id="578221"/>
    <lineage>
        <taxon>Bacteria</taxon>
        <taxon>Bacillati</taxon>
        <taxon>Bacillota</taxon>
        <taxon>Bacilli</taxon>
        <taxon>Bacillales</taxon>
        <taxon>Bacillaceae</taxon>
        <taxon>Virgibacillus</taxon>
    </lineage>
</organism>
<name>A0ABS4HBL6_9BACI</name>
<dbReference type="Proteomes" id="UP001519328">
    <property type="component" value="Unassembled WGS sequence"/>
</dbReference>
<dbReference type="RefSeq" id="WP_280922971.1">
    <property type="nucleotide sequence ID" value="NZ_JAGGKK010000004.1"/>
</dbReference>
<accession>A0ABS4HBL6</accession>
<dbReference type="EMBL" id="JAGGKK010000004">
    <property type="protein sequence ID" value="MBP1948286.1"/>
    <property type="molecule type" value="Genomic_DNA"/>
</dbReference>